<evidence type="ECO:0000313" key="1">
    <source>
        <dbReference type="EMBL" id="GHF82167.1"/>
    </source>
</evidence>
<reference evidence="1" key="1">
    <citation type="journal article" date="2014" name="Int. J. Syst. Evol. Microbiol.">
        <title>Complete genome sequence of Corynebacterium casei LMG S-19264T (=DSM 44701T), isolated from a smear-ripened cheese.</title>
        <authorList>
            <consortium name="US DOE Joint Genome Institute (JGI-PGF)"/>
            <person name="Walter F."/>
            <person name="Albersmeier A."/>
            <person name="Kalinowski J."/>
            <person name="Ruckert C."/>
        </authorList>
    </citation>
    <scope>NUCLEOTIDE SEQUENCE</scope>
    <source>
        <strain evidence="1">KCTC 42731</strain>
    </source>
</reference>
<protein>
    <submittedName>
        <fullName evidence="1">Uncharacterized protein</fullName>
    </submittedName>
</protein>
<proteinExistence type="predicted"/>
<dbReference type="AlphaFoldDB" id="A0A919BCG2"/>
<gene>
    <name evidence="1" type="ORF">GCM10017161_06680</name>
</gene>
<dbReference type="EMBL" id="BNCK01000002">
    <property type="protein sequence ID" value="GHF82167.1"/>
    <property type="molecule type" value="Genomic_DNA"/>
</dbReference>
<sequence length="63" mass="7237">MDIKMDSDKVKRLNVLFEKVLAESANIIEQKELELLYKEFFEDGREQLGPIAVQRNPDNSLAG</sequence>
<dbReference type="Proteomes" id="UP000623842">
    <property type="component" value="Unassembled WGS sequence"/>
</dbReference>
<keyword evidence="2" id="KW-1185">Reference proteome</keyword>
<accession>A0A919BCG2</accession>
<reference evidence="1" key="2">
    <citation type="submission" date="2020-09" db="EMBL/GenBank/DDBJ databases">
        <authorList>
            <person name="Sun Q."/>
            <person name="Kim S."/>
        </authorList>
    </citation>
    <scope>NUCLEOTIDE SEQUENCE</scope>
    <source>
        <strain evidence="1">KCTC 42731</strain>
    </source>
</reference>
<organism evidence="1 2">
    <name type="scientific">Thalassotalea marina</name>
    <dbReference type="NCBI Taxonomy" id="1673741"/>
    <lineage>
        <taxon>Bacteria</taxon>
        <taxon>Pseudomonadati</taxon>
        <taxon>Pseudomonadota</taxon>
        <taxon>Gammaproteobacteria</taxon>
        <taxon>Alteromonadales</taxon>
        <taxon>Colwelliaceae</taxon>
        <taxon>Thalassotalea</taxon>
    </lineage>
</organism>
<evidence type="ECO:0000313" key="2">
    <source>
        <dbReference type="Proteomes" id="UP000623842"/>
    </source>
</evidence>
<name>A0A919BCG2_9GAMM</name>
<comment type="caution">
    <text evidence="1">The sequence shown here is derived from an EMBL/GenBank/DDBJ whole genome shotgun (WGS) entry which is preliminary data.</text>
</comment>